<evidence type="ECO:0000256" key="1">
    <source>
        <dbReference type="SAM" id="MobiDB-lite"/>
    </source>
</evidence>
<accession>A0A5Q0L674</accession>
<dbReference type="AlphaFoldDB" id="A0A5Q0L674"/>
<proteinExistence type="predicted"/>
<organism evidence="2 3">
    <name type="scientific">Streptomyces fagopyri</name>
    <dbReference type="NCBI Taxonomy" id="2662397"/>
    <lineage>
        <taxon>Bacteria</taxon>
        <taxon>Bacillati</taxon>
        <taxon>Actinomycetota</taxon>
        <taxon>Actinomycetes</taxon>
        <taxon>Kitasatosporales</taxon>
        <taxon>Streptomycetaceae</taxon>
        <taxon>Streptomyces</taxon>
    </lineage>
</organism>
<evidence type="ECO:0000313" key="3">
    <source>
        <dbReference type="Proteomes" id="UP000326179"/>
    </source>
</evidence>
<reference evidence="2 3" key="1">
    <citation type="submission" date="2019-10" db="EMBL/GenBank/DDBJ databases">
        <title>A novel species.</title>
        <authorList>
            <person name="Gao J."/>
        </authorList>
    </citation>
    <scope>NUCLEOTIDE SEQUENCE [LARGE SCALE GENOMIC DNA]</scope>
    <source>
        <strain evidence="2 3">QMT-28</strain>
    </source>
</reference>
<keyword evidence="3" id="KW-1185">Reference proteome</keyword>
<dbReference type="Proteomes" id="UP000326179">
    <property type="component" value="Chromosome"/>
</dbReference>
<name>A0A5Q0L674_9ACTN</name>
<dbReference type="KEGG" id="sfy:GFH48_02420"/>
<sequence>MSTATDGIAWLAAPRSITFGGYGVVLARGLDSEELVTRPLPDCRTAGRQGASPRGAPHRTGLGITGRHFGLSLPRRQVLEDALPAVVLEIPQLTNSSN</sequence>
<dbReference type="RefSeq" id="WP_153286632.1">
    <property type="nucleotide sequence ID" value="NZ_CP045643.1"/>
</dbReference>
<dbReference type="EMBL" id="CP045643">
    <property type="protein sequence ID" value="QFZ72264.1"/>
    <property type="molecule type" value="Genomic_DNA"/>
</dbReference>
<feature type="region of interest" description="Disordered" evidence="1">
    <location>
        <begin position="41"/>
        <end position="63"/>
    </location>
</feature>
<protein>
    <submittedName>
        <fullName evidence="2">Uncharacterized protein</fullName>
    </submittedName>
</protein>
<evidence type="ECO:0000313" key="2">
    <source>
        <dbReference type="EMBL" id="QFZ72264.1"/>
    </source>
</evidence>
<gene>
    <name evidence="2" type="ORF">GFH48_02420</name>
</gene>